<gene>
    <name evidence="1" type="ORF">DNG_09067</name>
</gene>
<dbReference type="AlphaFoldDB" id="A0AAE8N6U6"/>
<proteinExistence type="predicted"/>
<sequence>MTPEFNPRPEKTPTKGDKWYYPDDIANDMQSVPLPRKVIEETLACSWEYIRCVIPQFTNWPRYISFCRIICMGILAEVHGNLVDILDTDEVFGYSVQEQLDIVFRGTAGYEDMCREYRFFLLMSSDKCSKRRDSELFRRYANSLASSAKTWFRMRDCDALARFTIVAAMRCNDQDKTFLSEEEWQILAEIGDTMYDAVAFYKHRAEAETNSTFAYTGSNRADSFRQCREILWALDMAWAGDASLRCVLNFLRPFGGPIHLMMRRYRFVEDNLTVGKVETEEVVVQTRENRKLWHRVDANETYVEDGRYREAIGQEKRVLFEGMADILDQNGDGRCDDCVYRLTYGAESSGCFGGVVLCGRCREAWKSYMETLSERACAVFPILGQILDRDGGEGGNG</sequence>
<accession>A0AAE8N6U6</accession>
<organism evidence="1 2">
    <name type="scientific">Cephalotrichum gorgonifer</name>
    <dbReference type="NCBI Taxonomy" id="2041049"/>
    <lineage>
        <taxon>Eukaryota</taxon>
        <taxon>Fungi</taxon>
        <taxon>Dikarya</taxon>
        <taxon>Ascomycota</taxon>
        <taxon>Pezizomycotina</taxon>
        <taxon>Sordariomycetes</taxon>
        <taxon>Hypocreomycetidae</taxon>
        <taxon>Microascales</taxon>
        <taxon>Microascaceae</taxon>
        <taxon>Cephalotrichum</taxon>
    </lineage>
</organism>
<keyword evidence="2" id="KW-1185">Reference proteome</keyword>
<protein>
    <recommendedName>
        <fullName evidence="3">ABA 3 protein</fullName>
    </recommendedName>
</protein>
<dbReference type="Proteomes" id="UP001187682">
    <property type="component" value="Unassembled WGS sequence"/>
</dbReference>
<evidence type="ECO:0000313" key="2">
    <source>
        <dbReference type="Proteomes" id="UP001187682"/>
    </source>
</evidence>
<dbReference type="EMBL" id="ONZQ02000015">
    <property type="protein sequence ID" value="SPO06378.1"/>
    <property type="molecule type" value="Genomic_DNA"/>
</dbReference>
<reference evidence="1" key="1">
    <citation type="submission" date="2018-03" db="EMBL/GenBank/DDBJ databases">
        <authorList>
            <person name="Guldener U."/>
        </authorList>
    </citation>
    <scope>NUCLEOTIDE SEQUENCE</scope>
</reference>
<evidence type="ECO:0000313" key="1">
    <source>
        <dbReference type="EMBL" id="SPO06378.1"/>
    </source>
</evidence>
<name>A0AAE8N6U6_9PEZI</name>
<evidence type="ECO:0008006" key="3">
    <source>
        <dbReference type="Google" id="ProtNLM"/>
    </source>
</evidence>
<comment type="caution">
    <text evidence="1">The sequence shown here is derived from an EMBL/GenBank/DDBJ whole genome shotgun (WGS) entry which is preliminary data.</text>
</comment>